<dbReference type="InterPro" id="IPR011706">
    <property type="entry name" value="Cu-oxidase_C"/>
</dbReference>
<gene>
    <name evidence="6" type="ORF">Nstercoris_02120</name>
</gene>
<reference evidence="6 7" key="1">
    <citation type="submission" date="2019-06" db="EMBL/GenBank/DDBJ databases">
        <title>Nitrosomonas stercoris KYUHI-S whole genome shotgun sequence.</title>
        <authorList>
            <person name="Nakagawa T."/>
            <person name="Tsuchiya Y."/>
            <person name="Takahashi R."/>
        </authorList>
    </citation>
    <scope>NUCLEOTIDE SEQUENCE [LARGE SCALE GENOMIC DNA]</scope>
    <source>
        <strain evidence="6 7">KYUHI-S</strain>
    </source>
</reference>
<dbReference type="InterPro" id="IPR008972">
    <property type="entry name" value="Cupredoxin"/>
</dbReference>
<sequence>MRDSNSIFLHYITRIIIGLCALMMVPATSWAEAREFDMSIEDTRIVLVGKRDFHTFAFNGQVPAPLIHVKEGDDVTVNVTNMTTLPHTIHWHGMLQHGSWQSDGVPHATQHAIEPGDTFTYKFKAVPSGTMWYHCHVNVNEHVTMRGMWGPLIVEPKDPLPIEKKVTKDYILMLSDWVSAWAHKPGEGGIPGDVFDYYTINAKSFPETQPIRVKKGDVIRLRIFGAGDHVHSIHTHGHISQIVFKDGFPLPNPIKGDTVLVGPGERYDVILEMDNPGIWMIHDHVDTHTTNGDKPDGGIMATIEYEEIGNDYDFYIWKDKKFVPDFYYEESLKKGFGMHNSEVFKGEFIEE</sequence>
<evidence type="ECO:0000256" key="1">
    <source>
        <dbReference type="ARBA" id="ARBA00022723"/>
    </source>
</evidence>
<name>A0A4Y1YRX7_9PROT</name>
<feature type="domain" description="Plastocyanin-like" evidence="4">
    <location>
        <begin position="201"/>
        <end position="292"/>
    </location>
</feature>
<dbReference type="InterPro" id="IPR045087">
    <property type="entry name" value="Cu-oxidase_fam"/>
</dbReference>
<keyword evidence="1" id="KW-0479">Metal-binding</keyword>
<keyword evidence="3" id="KW-0186">Copper</keyword>
<dbReference type="Proteomes" id="UP000316473">
    <property type="component" value="Chromosome"/>
</dbReference>
<dbReference type="AlphaFoldDB" id="A0A4Y1YRX7"/>
<dbReference type="InterPro" id="IPR011707">
    <property type="entry name" value="Cu-oxidase-like_N"/>
</dbReference>
<dbReference type="PANTHER" id="PTHR11709">
    <property type="entry name" value="MULTI-COPPER OXIDASE"/>
    <property type="match status" value="1"/>
</dbReference>
<accession>A0A4Y1YRX7</accession>
<keyword evidence="7" id="KW-1185">Reference proteome</keyword>
<evidence type="ECO:0000256" key="3">
    <source>
        <dbReference type="ARBA" id="ARBA00023008"/>
    </source>
</evidence>
<keyword evidence="6" id="KW-0131">Cell cycle</keyword>
<dbReference type="SUPFAM" id="SSF49503">
    <property type="entry name" value="Cupredoxins"/>
    <property type="match status" value="2"/>
</dbReference>
<evidence type="ECO:0000259" key="4">
    <source>
        <dbReference type="Pfam" id="PF07731"/>
    </source>
</evidence>
<evidence type="ECO:0000256" key="2">
    <source>
        <dbReference type="ARBA" id="ARBA00023002"/>
    </source>
</evidence>
<feature type="domain" description="Plastocyanin-like" evidence="5">
    <location>
        <begin position="45"/>
        <end position="157"/>
    </location>
</feature>
<dbReference type="CDD" id="cd04202">
    <property type="entry name" value="CuRO_D2_2dMcoN_like"/>
    <property type="match status" value="1"/>
</dbReference>
<dbReference type="GO" id="GO:0005507">
    <property type="term" value="F:copper ion binding"/>
    <property type="evidence" value="ECO:0007669"/>
    <property type="project" value="InterPro"/>
</dbReference>
<evidence type="ECO:0000313" key="6">
    <source>
        <dbReference type="EMBL" id="BBL35843.1"/>
    </source>
</evidence>
<dbReference type="Pfam" id="PF07732">
    <property type="entry name" value="Cu-oxidase_3"/>
    <property type="match status" value="1"/>
</dbReference>
<keyword evidence="2" id="KW-0560">Oxidoreductase</keyword>
<dbReference type="CDD" id="cd13859">
    <property type="entry name" value="CuRO_D1_2dMcoN_like"/>
    <property type="match status" value="1"/>
</dbReference>
<dbReference type="EMBL" id="AP019755">
    <property type="protein sequence ID" value="BBL35843.1"/>
    <property type="molecule type" value="Genomic_DNA"/>
</dbReference>
<dbReference type="GO" id="GO:0051301">
    <property type="term" value="P:cell division"/>
    <property type="evidence" value="ECO:0007669"/>
    <property type="project" value="UniProtKB-KW"/>
</dbReference>
<dbReference type="Gene3D" id="2.60.40.420">
    <property type="entry name" value="Cupredoxins - blue copper proteins"/>
    <property type="match status" value="2"/>
</dbReference>
<dbReference type="PANTHER" id="PTHR11709:SF394">
    <property type="entry name" value="FI03373P-RELATED"/>
    <property type="match status" value="1"/>
</dbReference>
<proteinExistence type="predicted"/>
<evidence type="ECO:0000313" key="7">
    <source>
        <dbReference type="Proteomes" id="UP000316473"/>
    </source>
</evidence>
<keyword evidence="6" id="KW-0132">Cell division</keyword>
<dbReference type="KEGG" id="nst:Nstercoris_02120"/>
<organism evidence="6 7">
    <name type="scientific">Nitrosomonas stercoris</name>
    <dbReference type="NCBI Taxonomy" id="1444684"/>
    <lineage>
        <taxon>Bacteria</taxon>
        <taxon>Pseudomonadati</taxon>
        <taxon>Pseudomonadota</taxon>
        <taxon>Betaproteobacteria</taxon>
        <taxon>Nitrosomonadales</taxon>
        <taxon>Nitrosomonadaceae</taxon>
        <taxon>Nitrosomonas</taxon>
    </lineage>
</organism>
<dbReference type="GO" id="GO:0016491">
    <property type="term" value="F:oxidoreductase activity"/>
    <property type="evidence" value="ECO:0007669"/>
    <property type="project" value="UniProtKB-KW"/>
</dbReference>
<evidence type="ECO:0000259" key="5">
    <source>
        <dbReference type="Pfam" id="PF07732"/>
    </source>
</evidence>
<dbReference type="Pfam" id="PF07731">
    <property type="entry name" value="Cu-oxidase_2"/>
    <property type="match status" value="1"/>
</dbReference>
<protein>
    <submittedName>
        <fullName evidence="6">Cell division protein FtsP</fullName>
    </submittedName>
</protein>